<accession>A0A0C9USQ7</accession>
<protein>
    <submittedName>
        <fullName evidence="1">Uncharacterized protein</fullName>
    </submittedName>
</protein>
<proteinExistence type="predicted"/>
<dbReference type="Proteomes" id="UP000054279">
    <property type="component" value="Unassembled WGS sequence"/>
</dbReference>
<dbReference type="EMBL" id="KN837311">
    <property type="protein sequence ID" value="KIJ28265.1"/>
    <property type="molecule type" value="Genomic_DNA"/>
</dbReference>
<dbReference type="HOGENOM" id="CLU_1772617_0_0_1"/>
<dbReference type="AlphaFoldDB" id="A0A0C9USQ7"/>
<sequence length="168" mass="19827">MQKQRLKLELERILVPETYPSNPYEFELPVSEWEPWLKLQQRKATWRKKTGHKKPATGTRIKVQWSERWECDHAGNRRDRRKAGVSPSRCRTRAPSIKIGCTANYAIDLPHTIVPSCRSRDIEEEETLEAHHAYKRRMISKLREEITELGLESYWVRGETQDMVSALK</sequence>
<name>A0A0C9USQ7_SPHS4</name>
<organism evidence="1 2">
    <name type="scientific">Sphaerobolus stellatus (strain SS14)</name>
    <dbReference type="NCBI Taxonomy" id="990650"/>
    <lineage>
        <taxon>Eukaryota</taxon>
        <taxon>Fungi</taxon>
        <taxon>Dikarya</taxon>
        <taxon>Basidiomycota</taxon>
        <taxon>Agaricomycotina</taxon>
        <taxon>Agaricomycetes</taxon>
        <taxon>Phallomycetidae</taxon>
        <taxon>Geastrales</taxon>
        <taxon>Sphaerobolaceae</taxon>
        <taxon>Sphaerobolus</taxon>
    </lineage>
</organism>
<keyword evidence="2" id="KW-1185">Reference proteome</keyword>
<reference evidence="1 2" key="1">
    <citation type="submission" date="2014-06" db="EMBL/GenBank/DDBJ databases">
        <title>Evolutionary Origins and Diversification of the Mycorrhizal Mutualists.</title>
        <authorList>
            <consortium name="DOE Joint Genome Institute"/>
            <consortium name="Mycorrhizal Genomics Consortium"/>
            <person name="Kohler A."/>
            <person name="Kuo A."/>
            <person name="Nagy L.G."/>
            <person name="Floudas D."/>
            <person name="Copeland A."/>
            <person name="Barry K.W."/>
            <person name="Cichocki N."/>
            <person name="Veneault-Fourrey C."/>
            <person name="LaButti K."/>
            <person name="Lindquist E.A."/>
            <person name="Lipzen A."/>
            <person name="Lundell T."/>
            <person name="Morin E."/>
            <person name="Murat C."/>
            <person name="Riley R."/>
            <person name="Ohm R."/>
            <person name="Sun H."/>
            <person name="Tunlid A."/>
            <person name="Henrissat B."/>
            <person name="Grigoriev I.V."/>
            <person name="Hibbett D.S."/>
            <person name="Martin F."/>
        </authorList>
    </citation>
    <scope>NUCLEOTIDE SEQUENCE [LARGE SCALE GENOMIC DNA]</scope>
    <source>
        <strain evidence="1 2">SS14</strain>
    </source>
</reference>
<gene>
    <name evidence="1" type="ORF">M422DRAFT_270503</name>
</gene>
<evidence type="ECO:0000313" key="1">
    <source>
        <dbReference type="EMBL" id="KIJ28265.1"/>
    </source>
</evidence>
<evidence type="ECO:0000313" key="2">
    <source>
        <dbReference type="Proteomes" id="UP000054279"/>
    </source>
</evidence>